<keyword evidence="2" id="KW-0560">Oxidoreductase</keyword>
<proteinExistence type="inferred from homology"/>
<dbReference type="PANTHER" id="PTHR42879:SF2">
    <property type="entry name" value="3-OXOACYL-[ACYL-CARRIER-PROTEIN] REDUCTASE FABG"/>
    <property type="match status" value="1"/>
</dbReference>
<sequence>MNGSLEGQTALVSGGSSGIGAAIAKQLAAAGADVAVGYRRSRDTARQVVKECTLRGVRAEAFQSDVRYRTEIEALFSRMSSELGPPSILVHSAGVEGDNLFQDISEEEYDALMDTHVRGGFYLIRQSLPDMIRNKSGRIILISSIWGESGGSGEVLYSAAKGALNGMTRALAKELAPSGITVNAVAPGAIRTDMLTRQLSEEERQVLTERIPLGRLGNPEEVASMVNYLCQPEAGYVTGQILHVNGGWYP</sequence>
<dbReference type="NCBIfam" id="NF047420">
    <property type="entry name" value="EF_P_mod_YmfI"/>
    <property type="match status" value="1"/>
</dbReference>
<evidence type="ECO:0000313" key="4">
    <source>
        <dbReference type="EMBL" id="OYD09509.1"/>
    </source>
</evidence>
<evidence type="ECO:0000256" key="2">
    <source>
        <dbReference type="ARBA" id="ARBA00023002"/>
    </source>
</evidence>
<keyword evidence="5" id="KW-1185">Reference proteome</keyword>
<dbReference type="GO" id="GO:0032787">
    <property type="term" value="P:monocarboxylic acid metabolic process"/>
    <property type="evidence" value="ECO:0007669"/>
    <property type="project" value="UniProtKB-ARBA"/>
</dbReference>
<gene>
    <name evidence="4" type="ORF">CHM34_00360</name>
</gene>
<dbReference type="PRINTS" id="PR00081">
    <property type="entry name" value="GDHRDH"/>
</dbReference>
<dbReference type="InterPro" id="IPR050259">
    <property type="entry name" value="SDR"/>
</dbReference>
<name>A0A235BBW3_9BACL</name>
<dbReference type="AlphaFoldDB" id="A0A235BBW3"/>
<organism evidence="4 5">
    <name type="scientific">Paludifilum halophilum</name>
    <dbReference type="NCBI Taxonomy" id="1642702"/>
    <lineage>
        <taxon>Bacteria</taxon>
        <taxon>Bacillati</taxon>
        <taxon>Bacillota</taxon>
        <taxon>Bacilli</taxon>
        <taxon>Bacillales</taxon>
        <taxon>Thermoactinomycetaceae</taxon>
        <taxon>Paludifilum</taxon>
    </lineage>
</organism>
<dbReference type="NCBIfam" id="NF009466">
    <property type="entry name" value="PRK12826.1-2"/>
    <property type="match status" value="1"/>
</dbReference>
<dbReference type="SUPFAM" id="SSF51735">
    <property type="entry name" value="NAD(P)-binding Rossmann-fold domains"/>
    <property type="match status" value="1"/>
</dbReference>
<dbReference type="FunFam" id="3.40.50.720:FF:000173">
    <property type="entry name" value="3-oxoacyl-[acyl-carrier protein] reductase"/>
    <property type="match status" value="1"/>
</dbReference>
<accession>A0A235BBW3</accession>
<dbReference type="PANTHER" id="PTHR42879">
    <property type="entry name" value="3-OXOACYL-(ACYL-CARRIER-PROTEIN) REDUCTASE"/>
    <property type="match status" value="1"/>
</dbReference>
<evidence type="ECO:0000259" key="3">
    <source>
        <dbReference type="SMART" id="SM00822"/>
    </source>
</evidence>
<dbReference type="RefSeq" id="WP_094262609.1">
    <property type="nucleotide sequence ID" value="NZ_NOWF01000001.1"/>
</dbReference>
<evidence type="ECO:0000313" key="5">
    <source>
        <dbReference type="Proteomes" id="UP000215459"/>
    </source>
</evidence>
<dbReference type="Pfam" id="PF13561">
    <property type="entry name" value="adh_short_C2"/>
    <property type="match status" value="1"/>
</dbReference>
<feature type="domain" description="Ketoreductase" evidence="3">
    <location>
        <begin position="8"/>
        <end position="188"/>
    </location>
</feature>
<evidence type="ECO:0000256" key="1">
    <source>
        <dbReference type="ARBA" id="ARBA00006484"/>
    </source>
</evidence>
<dbReference type="InterPro" id="IPR002347">
    <property type="entry name" value="SDR_fam"/>
</dbReference>
<comment type="caution">
    <text evidence="4">The sequence shown here is derived from an EMBL/GenBank/DDBJ whole genome shotgun (WGS) entry which is preliminary data.</text>
</comment>
<dbReference type="InterPro" id="IPR057326">
    <property type="entry name" value="KR_dom"/>
</dbReference>
<dbReference type="Proteomes" id="UP000215459">
    <property type="component" value="Unassembled WGS sequence"/>
</dbReference>
<dbReference type="InterPro" id="IPR020904">
    <property type="entry name" value="Sc_DH/Rdtase_CS"/>
</dbReference>
<dbReference type="InterPro" id="IPR036291">
    <property type="entry name" value="NAD(P)-bd_dom_sf"/>
</dbReference>
<dbReference type="Gene3D" id="3.40.50.720">
    <property type="entry name" value="NAD(P)-binding Rossmann-like Domain"/>
    <property type="match status" value="1"/>
</dbReference>
<dbReference type="GO" id="GO:0016491">
    <property type="term" value="F:oxidoreductase activity"/>
    <property type="evidence" value="ECO:0007669"/>
    <property type="project" value="UniProtKB-KW"/>
</dbReference>
<reference evidence="4 5" key="1">
    <citation type="submission" date="2017-07" db="EMBL/GenBank/DDBJ databases">
        <title>The genome sequence of Paludifilum halophilum highlights mechanisms for microbial adaptation to high salt environemnts.</title>
        <authorList>
            <person name="Belbahri L."/>
        </authorList>
    </citation>
    <scope>NUCLEOTIDE SEQUENCE [LARGE SCALE GENOMIC DNA]</scope>
    <source>
        <strain evidence="4 5">DSM 102817</strain>
    </source>
</reference>
<dbReference type="PROSITE" id="PS00061">
    <property type="entry name" value="ADH_SHORT"/>
    <property type="match status" value="1"/>
</dbReference>
<dbReference type="EMBL" id="NOWF01000001">
    <property type="protein sequence ID" value="OYD09509.1"/>
    <property type="molecule type" value="Genomic_DNA"/>
</dbReference>
<protein>
    <recommendedName>
        <fullName evidence="3">Ketoreductase domain-containing protein</fullName>
    </recommendedName>
</protein>
<comment type="similarity">
    <text evidence="1">Belongs to the short-chain dehydrogenases/reductases (SDR) family.</text>
</comment>
<dbReference type="PRINTS" id="PR00080">
    <property type="entry name" value="SDRFAMILY"/>
</dbReference>
<dbReference type="SMART" id="SM00822">
    <property type="entry name" value="PKS_KR"/>
    <property type="match status" value="1"/>
</dbReference>
<dbReference type="OrthoDB" id="9803333at2"/>